<keyword evidence="1" id="KW-0805">Transcription regulation</keyword>
<dbReference type="SUPFAM" id="SSF48008">
    <property type="entry name" value="GntR ligand-binding domain-like"/>
    <property type="match status" value="1"/>
</dbReference>
<dbReference type="InterPro" id="IPR011711">
    <property type="entry name" value="GntR_C"/>
</dbReference>
<sequence>MSTTAARSADRLTGATSSGRFTPVNKESTASLITRQLREGIMDGSLPAGSQLSEARLSAAFGVSRGPLREAMQRLVQEGLLRAEPNRGLFVKELDAEEIRDLYVARTAVESAAALKIVRDAAMETTPRAVALLRETCTAMRRAATAGDLSALSDADFDFHEELVTASGSARLRRMHETLMVETRMCLTALEGTYYDPEDQVDEHRRIADAIADGDEAAVLGAIDDHMHQALERLIRGGEADTRG</sequence>
<name>A0ABP6M1G0_9MICC</name>
<comment type="caution">
    <text evidence="6">The sequence shown here is derived from an EMBL/GenBank/DDBJ whole genome shotgun (WGS) entry which is preliminary data.</text>
</comment>
<proteinExistence type="predicted"/>
<dbReference type="CDD" id="cd07377">
    <property type="entry name" value="WHTH_GntR"/>
    <property type="match status" value="1"/>
</dbReference>
<feature type="region of interest" description="Disordered" evidence="4">
    <location>
        <begin position="1"/>
        <end position="23"/>
    </location>
</feature>
<dbReference type="Gene3D" id="1.20.120.530">
    <property type="entry name" value="GntR ligand-binding domain-like"/>
    <property type="match status" value="1"/>
</dbReference>
<evidence type="ECO:0000259" key="5">
    <source>
        <dbReference type="PROSITE" id="PS50949"/>
    </source>
</evidence>
<evidence type="ECO:0000313" key="6">
    <source>
        <dbReference type="EMBL" id="GAA3070893.1"/>
    </source>
</evidence>
<dbReference type="InterPro" id="IPR036390">
    <property type="entry name" value="WH_DNA-bd_sf"/>
</dbReference>
<keyword evidence="2" id="KW-0238">DNA-binding</keyword>
<dbReference type="InterPro" id="IPR000524">
    <property type="entry name" value="Tscrpt_reg_HTH_GntR"/>
</dbReference>
<dbReference type="InterPro" id="IPR036388">
    <property type="entry name" value="WH-like_DNA-bd_sf"/>
</dbReference>
<dbReference type="Pfam" id="PF00392">
    <property type="entry name" value="GntR"/>
    <property type="match status" value="1"/>
</dbReference>
<dbReference type="PANTHER" id="PTHR43537:SF5">
    <property type="entry name" value="UXU OPERON TRANSCRIPTIONAL REGULATOR"/>
    <property type="match status" value="1"/>
</dbReference>
<keyword evidence="3" id="KW-0804">Transcription</keyword>
<dbReference type="SUPFAM" id="SSF46785">
    <property type="entry name" value="Winged helix' DNA-binding domain"/>
    <property type="match status" value="1"/>
</dbReference>
<evidence type="ECO:0000256" key="2">
    <source>
        <dbReference type="ARBA" id="ARBA00023125"/>
    </source>
</evidence>
<reference evidence="7" key="1">
    <citation type="journal article" date="2019" name="Int. J. Syst. Evol. Microbiol.">
        <title>The Global Catalogue of Microorganisms (GCM) 10K type strain sequencing project: providing services to taxonomists for standard genome sequencing and annotation.</title>
        <authorList>
            <consortium name="The Broad Institute Genomics Platform"/>
            <consortium name="The Broad Institute Genome Sequencing Center for Infectious Disease"/>
            <person name="Wu L."/>
            <person name="Ma J."/>
        </authorList>
    </citation>
    <scope>NUCLEOTIDE SEQUENCE [LARGE SCALE GENOMIC DNA]</scope>
    <source>
        <strain evidence="7">JCM 14309</strain>
    </source>
</reference>
<dbReference type="Pfam" id="PF07729">
    <property type="entry name" value="FCD"/>
    <property type="match status" value="1"/>
</dbReference>
<accession>A0ABP6M1G0</accession>
<organism evidence="6 7">
    <name type="scientific">Nesterenkonia aethiopica</name>
    <dbReference type="NCBI Taxonomy" id="269144"/>
    <lineage>
        <taxon>Bacteria</taxon>
        <taxon>Bacillati</taxon>
        <taxon>Actinomycetota</taxon>
        <taxon>Actinomycetes</taxon>
        <taxon>Micrococcales</taxon>
        <taxon>Micrococcaceae</taxon>
        <taxon>Nesterenkonia</taxon>
    </lineage>
</organism>
<evidence type="ECO:0000256" key="3">
    <source>
        <dbReference type="ARBA" id="ARBA00023163"/>
    </source>
</evidence>
<dbReference type="EMBL" id="BAAAVT010000016">
    <property type="protein sequence ID" value="GAA3070893.1"/>
    <property type="molecule type" value="Genomic_DNA"/>
</dbReference>
<dbReference type="Gene3D" id="1.10.10.10">
    <property type="entry name" value="Winged helix-like DNA-binding domain superfamily/Winged helix DNA-binding domain"/>
    <property type="match status" value="1"/>
</dbReference>
<gene>
    <name evidence="6" type="ORF">GCM10010529_23940</name>
</gene>
<dbReference type="Proteomes" id="UP001500236">
    <property type="component" value="Unassembled WGS sequence"/>
</dbReference>
<keyword evidence="7" id="KW-1185">Reference proteome</keyword>
<dbReference type="RefSeq" id="WP_344680604.1">
    <property type="nucleotide sequence ID" value="NZ_BAAAVT010000016.1"/>
</dbReference>
<dbReference type="SMART" id="SM00895">
    <property type="entry name" value="FCD"/>
    <property type="match status" value="1"/>
</dbReference>
<evidence type="ECO:0000256" key="1">
    <source>
        <dbReference type="ARBA" id="ARBA00023015"/>
    </source>
</evidence>
<dbReference type="SMART" id="SM00345">
    <property type="entry name" value="HTH_GNTR"/>
    <property type="match status" value="1"/>
</dbReference>
<evidence type="ECO:0000313" key="7">
    <source>
        <dbReference type="Proteomes" id="UP001500236"/>
    </source>
</evidence>
<dbReference type="PANTHER" id="PTHR43537">
    <property type="entry name" value="TRANSCRIPTIONAL REGULATOR, GNTR FAMILY"/>
    <property type="match status" value="1"/>
</dbReference>
<dbReference type="PRINTS" id="PR00035">
    <property type="entry name" value="HTHGNTR"/>
</dbReference>
<dbReference type="InterPro" id="IPR008920">
    <property type="entry name" value="TF_FadR/GntR_C"/>
</dbReference>
<dbReference type="PROSITE" id="PS50949">
    <property type="entry name" value="HTH_GNTR"/>
    <property type="match status" value="1"/>
</dbReference>
<evidence type="ECO:0000256" key="4">
    <source>
        <dbReference type="SAM" id="MobiDB-lite"/>
    </source>
</evidence>
<feature type="compositionally biased region" description="Polar residues" evidence="4">
    <location>
        <begin position="14"/>
        <end position="23"/>
    </location>
</feature>
<feature type="domain" description="HTH gntR-type" evidence="5">
    <location>
        <begin position="27"/>
        <end position="94"/>
    </location>
</feature>
<protein>
    <submittedName>
        <fullName evidence="6">GntR family transcriptional regulator</fullName>
    </submittedName>
</protein>